<proteinExistence type="predicted"/>
<evidence type="ECO:0000313" key="3">
    <source>
        <dbReference type="Proteomes" id="UP000240400"/>
    </source>
</evidence>
<evidence type="ECO:0008006" key="4">
    <source>
        <dbReference type="Google" id="ProtNLM"/>
    </source>
</evidence>
<comment type="caution">
    <text evidence="2">The sequence shown here is derived from an EMBL/GenBank/DDBJ whole genome shotgun (WGS) entry which is preliminary data.</text>
</comment>
<gene>
    <name evidence="2" type="ORF">BUZ61_12055</name>
</gene>
<name>A0A2T4S7V4_9STAP</name>
<dbReference type="RefSeq" id="WP_107644521.1">
    <property type="nucleotide sequence ID" value="NZ_CABIWM010000003.1"/>
</dbReference>
<evidence type="ECO:0000256" key="1">
    <source>
        <dbReference type="SAM" id="MobiDB-lite"/>
    </source>
</evidence>
<dbReference type="AlphaFoldDB" id="A0A2T4S7V4"/>
<evidence type="ECO:0000313" key="2">
    <source>
        <dbReference type="EMBL" id="PTK57749.1"/>
    </source>
</evidence>
<accession>A0A2T4S7V4</accession>
<organism evidence="2 3">
    <name type="scientific">Staphylococcus nepalensis</name>
    <dbReference type="NCBI Taxonomy" id="214473"/>
    <lineage>
        <taxon>Bacteria</taxon>
        <taxon>Bacillati</taxon>
        <taxon>Bacillota</taxon>
        <taxon>Bacilli</taxon>
        <taxon>Bacillales</taxon>
        <taxon>Staphylococcaceae</taxon>
        <taxon>Staphylococcus</taxon>
    </lineage>
</organism>
<feature type="compositionally biased region" description="Basic and acidic residues" evidence="1">
    <location>
        <begin position="23"/>
        <end position="55"/>
    </location>
</feature>
<dbReference type="EMBL" id="PZHR01000095">
    <property type="protein sequence ID" value="PTK57749.1"/>
    <property type="molecule type" value="Genomic_DNA"/>
</dbReference>
<dbReference type="Proteomes" id="UP000240400">
    <property type="component" value="Unassembled WGS sequence"/>
</dbReference>
<feature type="region of interest" description="Disordered" evidence="1">
    <location>
        <begin position="23"/>
        <end position="57"/>
    </location>
</feature>
<sequence>MRQTYPPILLILLLLASCGNQENEQKEHNQHSEKQEEKVGDSDTKIENLPDKTESSKIQNNVVYGNFTLNSRQNQDTYDDKKTQTKYILEEDRTIKKIINKSNNILSPKAFMQTDAKKVEQYSDGVYKYYSKSIDKYYKVIEKHKSHKNILIVTMY</sequence>
<protein>
    <recommendedName>
        <fullName evidence="4">Lipoprotein</fullName>
    </recommendedName>
</protein>
<reference evidence="2 3" key="1">
    <citation type="journal article" date="2016" name="Front. Microbiol.">
        <title>Comprehensive Phylogenetic Analysis of Bovine Non-aureus Staphylococci Species Based on Whole-Genome Sequencing.</title>
        <authorList>
            <person name="Naushad S."/>
            <person name="Barkema H.W."/>
            <person name="Luby C."/>
            <person name="Condas L.A."/>
            <person name="Nobrega D.B."/>
            <person name="Carson D.A."/>
            <person name="De Buck J."/>
        </authorList>
    </citation>
    <scope>NUCLEOTIDE SEQUENCE [LARGE SCALE GENOMIC DNA]</scope>
    <source>
        <strain evidence="2 3">SNUC 4337</strain>
    </source>
</reference>
<dbReference type="PROSITE" id="PS51257">
    <property type="entry name" value="PROKAR_LIPOPROTEIN"/>
    <property type="match status" value="1"/>
</dbReference>